<dbReference type="InterPro" id="IPR001752">
    <property type="entry name" value="Kinesin_motor_dom"/>
</dbReference>
<reference evidence="9 10" key="1">
    <citation type="submission" date="2019-01" db="EMBL/GenBank/DDBJ databases">
        <authorList>
            <person name="Ferrante I. M."/>
        </authorList>
    </citation>
    <scope>NUCLEOTIDE SEQUENCE [LARGE SCALE GENOMIC DNA]</scope>
    <source>
        <strain evidence="9 10">B856</strain>
    </source>
</reference>
<feature type="binding site" evidence="6">
    <location>
        <begin position="17"/>
        <end position="24"/>
    </location>
    <ligand>
        <name>ATP</name>
        <dbReference type="ChEBI" id="CHEBI:30616"/>
    </ligand>
</feature>
<gene>
    <name evidence="9" type="ORF">PSNMU_V1.4_AUG-EV-PASAV3_0027050</name>
</gene>
<dbReference type="AlphaFoldDB" id="A0A448Z1I9"/>
<keyword evidence="10" id="KW-1185">Reference proteome</keyword>
<proteinExistence type="inferred from homology"/>
<organism evidence="9 10">
    <name type="scientific">Pseudo-nitzschia multistriata</name>
    <dbReference type="NCBI Taxonomy" id="183589"/>
    <lineage>
        <taxon>Eukaryota</taxon>
        <taxon>Sar</taxon>
        <taxon>Stramenopiles</taxon>
        <taxon>Ochrophyta</taxon>
        <taxon>Bacillariophyta</taxon>
        <taxon>Bacillariophyceae</taxon>
        <taxon>Bacillariophycidae</taxon>
        <taxon>Bacillariales</taxon>
        <taxon>Bacillariaceae</taxon>
        <taxon>Pseudo-nitzschia</taxon>
    </lineage>
</organism>
<dbReference type="GO" id="GO:0007018">
    <property type="term" value="P:microtubule-based movement"/>
    <property type="evidence" value="ECO:0007669"/>
    <property type="project" value="InterPro"/>
</dbReference>
<keyword evidence="5" id="KW-0175">Coiled coil</keyword>
<dbReference type="PANTHER" id="PTHR47969">
    <property type="entry name" value="CHROMOSOME-ASSOCIATED KINESIN KIF4A-RELATED"/>
    <property type="match status" value="1"/>
</dbReference>
<evidence type="ECO:0000259" key="8">
    <source>
        <dbReference type="PROSITE" id="PS50067"/>
    </source>
</evidence>
<evidence type="ECO:0000256" key="2">
    <source>
        <dbReference type="ARBA" id="ARBA00022490"/>
    </source>
</evidence>
<dbReference type="SMART" id="SM00129">
    <property type="entry name" value="KISc"/>
    <property type="match status" value="1"/>
</dbReference>
<evidence type="ECO:0000256" key="5">
    <source>
        <dbReference type="ARBA" id="ARBA00023054"/>
    </source>
</evidence>
<keyword evidence="3 6" id="KW-0547">Nucleotide-binding</keyword>
<dbReference type="SUPFAM" id="SSF52540">
    <property type="entry name" value="P-loop containing nucleoside triphosphate hydrolases"/>
    <property type="match status" value="1"/>
</dbReference>
<dbReference type="InterPro" id="IPR027640">
    <property type="entry name" value="Kinesin-like_fam"/>
</dbReference>
<dbReference type="PANTHER" id="PTHR47969:SF15">
    <property type="entry name" value="CHROMOSOME-ASSOCIATED KINESIN KIF4A-RELATED"/>
    <property type="match status" value="1"/>
</dbReference>
<keyword evidence="4 6" id="KW-0067">ATP-binding</keyword>
<evidence type="ECO:0000256" key="4">
    <source>
        <dbReference type="ARBA" id="ARBA00022840"/>
    </source>
</evidence>
<dbReference type="GO" id="GO:0005737">
    <property type="term" value="C:cytoplasm"/>
    <property type="evidence" value="ECO:0007669"/>
    <property type="project" value="UniProtKB-SubCell"/>
</dbReference>
<comment type="subcellular location">
    <subcellularLocation>
        <location evidence="1">Cytoplasm</location>
    </subcellularLocation>
</comment>
<dbReference type="GO" id="GO:0005875">
    <property type="term" value="C:microtubule associated complex"/>
    <property type="evidence" value="ECO:0007669"/>
    <property type="project" value="TreeGrafter"/>
</dbReference>
<dbReference type="InterPro" id="IPR027417">
    <property type="entry name" value="P-loop_NTPase"/>
</dbReference>
<accession>A0A448Z1I9</accession>
<dbReference type="GO" id="GO:0008017">
    <property type="term" value="F:microtubule binding"/>
    <property type="evidence" value="ECO:0007669"/>
    <property type="project" value="InterPro"/>
</dbReference>
<evidence type="ECO:0000256" key="7">
    <source>
        <dbReference type="SAM" id="MobiDB-lite"/>
    </source>
</evidence>
<dbReference type="EMBL" id="CAACVS010000073">
    <property type="protein sequence ID" value="VEU35957.1"/>
    <property type="molecule type" value="Genomic_DNA"/>
</dbReference>
<dbReference type="Gene3D" id="3.40.850.10">
    <property type="entry name" value="Kinesin motor domain"/>
    <property type="match status" value="1"/>
</dbReference>
<feature type="compositionally biased region" description="Low complexity" evidence="7">
    <location>
        <begin position="88"/>
        <end position="98"/>
    </location>
</feature>
<evidence type="ECO:0000313" key="10">
    <source>
        <dbReference type="Proteomes" id="UP000291116"/>
    </source>
</evidence>
<dbReference type="GO" id="GO:0007052">
    <property type="term" value="P:mitotic spindle organization"/>
    <property type="evidence" value="ECO:0007669"/>
    <property type="project" value="TreeGrafter"/>
</dbReference>
<name>A0A448Z1I9_9STRA</name>
<evidence type="ECO:0000313" key="9">
    <source>
        <dbReference type="EMBL" id="VEU35957.1"/>
    </source>
</evidence>
<sequence length="141" mass="15366">MVNATMNGKHATIFAYGQTGSGKTFTMQGEGKIGSGKAGIIQLVTSDIFRYTGKGEALKRDFKVKVSYFEIYNEQIRDLLASDPENASTDTSSTTTTSGRGVTIRTNASGEIIVNVEQKRVHNRVASKPITNRLKTKIMKS</sequence>
<comment type="similarity">
    <text evidence="6">Belongs to the TRAFAC class myosin-kinesin ATPase superfamily. Kinesin family.</text>
</comment>
<dbReference type="GO" id="GO:0003777">
    <property type="term" value="F:microtubule motor activity"/>
    <property type="evidence" value="ECO:0007669"/>
    <property type="project" value="InterPro"/>
</dbReference>
<feature type="domain" description="Kinesin motor" evidence="8">
    <location>
        <begin position="1"/>
        <end position="141"/>
    </location>
</feature>
<dbReference type="Proteomes" id="UP000291116">
    <property type="component" value="Unassembled WGS sequence"/>
</dbReference>
<keyword evidence="6" id="KW-0505">Motor protein</keyword>
<evidence type="ECO:0000256" key="3">
    <source>
        <dbReference type="ARBA" id="ARBA00022741"/>
    </source>
</evidence>
<dbReference type="GO" id="GO:0005524">
    <property type="term" value="F:ATP binding"/>
    <property type="evidence" value="ECO:0007669"/>
    <property type="project" value="UniProtKB-UniRule"/>
</dbReference>
<evidence type="ECO:0000256" key="6">
    <source>
        <dbReference type="PROSITE-ProRule" id="PRU00283"/>
    </source>
</evidence>
<dbReference type="GO" id="GO:0051231">
    <property type="term" value="P:spindle elongation"/>
    <property type="evidence" value="ECO:0007669"/>
    <property type="project" value="TreeGrafter"/>
</dbReference>
<keyword evidence="2" id="KW-0963">Cytoplasm</keyword>
<dbReference type="Pfam" id="PF00225">
    <property type="entry name" value="Kinesin"/>
    <property type="match status" value="1"/>
</dbReference>
<evidence type="ECO:0000256" key="1">
    <source>
        <dbReference type="ARBA" id="ARBA00004496"/>
    </source>
</evidence>
<dbReference type="OrthoDB" id="45242at2759"/>
<dbReference type="PROSITE" id="PS50067">
    <property type="entry name" value="KINESIN_MOTOR_2"/>
    <property type="match status" value="1"/>
</dbReference>
<feature type="region of interest" description="Disordered" evidence="7">
    <location>
        <begin position="82"/>
        <end position="102"/>
    </location>
</feature>
<protein>
    <recommendedName>
        <fullName evidence="8">Kinesin motor domain-containing protein</fullName>
    </recommendedName>
</protein>
<dbReference type="InterPro" id="IPR036961">
    <property type="entry name" value="Kinesin_motor_dom_sf"/>
</dbReference>